<organism evidence="2 3">
    <name type="scientific">Paraburkholderia caribensis MBA4</name>
    <dbReference type="NCBI Taxonomy" id="1323664"/>
    <lineage>
        <taxon>Bacteria</taxon>
        <taxon>Pseudomonadati</taxon>
        <taxon>Pseudomonadota</taxon>
        <taxon>Betaproteobacteria</taxon>
        <taxon>Burkholderiales</taxon>
        <taxon>Burkholderiaceae</taxon>
        <taxon>Paraburkholderia</taxon>
    </lineage>
</organism>
<evidence type="ECO:0000313" key="2">
    <source>
        <dbReference type="EMBL" id="ALL68484.1"/>
    </source>
</evidence>
<dbReference type="InterPro" id="IPR001753">
    <property type="entry name" value="Enoyl-CoA_hydra/iso"/>
</dbReference>
<dbReference type="InterPro" id="IPR029045">
    <property type="entry name" value="ClpP/crotonase-like_dom_sf"/>
</dbReference>
<evidence type="ECO:0000256" key="1">
    <source>
        <dbReference type="ARBA" id="ARBA00005254"/>
    </source>
</evidence>
<proteinExistence type="inferred from homology"/>
<dbReference type="Pfam" id="PF00378">
    <property type="entry name" value="ECH_1"/>
    <property type="match status" value="1"/>
</dbReference>
<protein>
    <submittedName>
        <fullName evidence="2">Enoyl-CoA hydratase</fullName>
        <ecNumber evidence="2">4.2.1.17</ecNumber>
    </submittedName>
</protein>
<name>A0A0P0RIN8_9BURK</name>
<dbReference type="AlphaFoldDB" id="A0A0P0RIN8"/>
<sequence length="241" mass="26121">MSHIVVSKHENWAHLRIARPEKRNALNQSARLDLLRALESLAGKVHVVVITGSDEWFCCGADIKERAQFLAEGKPDTTAQDGMDIAMAIKEFPGIVIAAVNGLALGFGVNLINCSDLAIGSDIAKLGLPELRAASFASMSAATGHLSGLNRKRLGWMVFNTESIDAETALSWGLLNQVVPAENLASRVQELAEKISTFDFDVLKETKRAIAQMPDFTTDWRVALTFGQDVAARIKGHIAGR</sequence>
<dbReference type="CDD" id="cd06558">
    <property type="entry name" value="crotonase-like"/>
    <property type="match status" value="1"/>
</dbReference>
<dbReference type="GO" id="GO:0004300">
    <property type="term" value="F:enoyl-CoA hydratase activity"/>
    <property type="evidence" value="ECO:0007669"/>
    <property type="project" value="UniProtKB-EC"/>
</dbReference>
<dbReference type="PANTHER" id="PTHR43802:SF1">
    <property type="entry name" value="IP11341P-RELATED"/>
    <property type="match status" value="1"/>
</dbReference>
<evidence type="ECO:0000313" key="3">
    <source>
        <dbReference type="Proteomes" id="UP000019146"/>
    </source>
</evidence>
<dbReference type="KEGG" id="bcai:K788_0000472"/>
<accession>A0A0P0RIN8</accession>
<dbReference type="EMBL" id="CP012747">
    <property type="protein sequence ID" value="ALL68484.1"/>
    <property type="molecule type" value="Genomic_DNA"/>
</dbReference>
<dbReference type="Gene3D" id="3.90.226.10">
    <property type="entry name" value="2-enoyl-CoA Hydratase, Chain A, domain 1"/>
    <property type="match status" value="1"/>
</dbReference>
<dbReference type="SUPFAM" id="SSF52096">
    <property type="entry name" value="ClpP/crotonase"/>
    <property type="match status" value="1"/>
</dbReference>
<dbReference type="Proteomes" id="UP000019146">
    <property type="component" value="Chromosome 2"/>
</dbReference>
<gene>
    <name evidence="2" type="ORF">K788_0000472</name>
</gene>
<dbReference type="RefSeq" id="WP_035998119.1">
    <property type="nucleotide sequence ID" value="NZ_CP012747.1"/>
</dbReference>
<comment type="similarity">
    <text evidence="1">Belongs to the enoyl-CoA hydratase/isomerase family.</text>
</comment>
<dbReference type="PANTHER" id="PTHR43802">
    <property type="entry name" value="ENOYL-COA HYDRATASE"/>
    <property type="match status" value="1"/>
</dbReference>
<reference evidence="2 3" key="1">
    <citation type="journal article" date="2014" name="Genome Announc.">
        <title>Draft Genome Sequence of the Haloacid-Degrading Burkholderia caribensis Strain MBA4.</title>
        <authorList>
            <person name="Pan Y."/>
            <person name="Kong K.F."/>
            <person name="Tsang J.S."/>
        </authorList>
    </citation>
    <scope>NUCLEOTIDE SEQUENCE [LARGE SCALE GENOMIC DNA]</scope>
    <source>
        <strain evidence="2 3">MBA4</strain>
    </source>
</reference>
<dbReference type="EC" id="4.2.1.17" evidence="2"/>
<keyword evidence="2" id="KW-0456">Lyase</keyword>
<dbReference type="GeneID" id="69972195"/>